<sequence>MKQGLVHCIALSNFTLDLSFNISQKLFYCVNQENRGGLPCIQCFRCILSYFGDVWDDEESLITPWGIFSLYN</sequence>
<reference evidence="1 2" key="1">
    <citation type="submission" date="2017-11" db="EMBL/GenBank/DDBJ databases">
        <title>Comparative genomic analysis of Holospora spp., intranuclear symbionts of paramecia.</title>
        <authorList>
            <person name="Garushyants S.K."/>
            <person name="Beliavskaya A."/>
            <person name="Malko D.B."/>
            <person name="Logacheva M.D."/>
            <person name="Rautian M.S."/>
            <person name="Gelfand M.S."/>
        </authorList>
    </citation>
    <scope>NUCLEOTIDE SEQUENCE [LARGE SCALE GENOMIC DNA]</scope>
    <source>
        <strain evidence="2">02AZ16</strain>
    </source>
</reference>
<gene>
    <name evidence="1" type="ORF">HCUR_00383</name>
</gene>
<organism evidence="1 2">
    <name type="scientific">Holospora curviuscula</name>
    <dbReference type="NCBI Taxonomy" id="1082868"/>
    <lineage>
        <taxon>Bacteria</taxon>
        <taxon>Pseudomonadati</taxon>
        <taxon>Pseudomonadota</taxon>
        <taxon>Alphaproteobacteria</taxon>
        <taxon>Holosporales</taxon>
        <taxon>Holosporaceae</taxon>
        <taxon>Holospora</taxon>
    </lineage>
</organism>
<dbReference type="AlphaFoldDB" id="A0A2S5RAH4"/>
<keyword evidence="2" id="KW-1185">Reference proteome</keyword>
<accession>A0A2S5RAH4</accession>
<evidence type="ECO:0000313" key="1">
    <source>
        <dbReference type="EMBL" id="PPE04192.1"/>
    </source>
</evidence>
<evidence type="ECO:0000313" key="2">
    <source>
        <dbReference type="Proteomes" id="UP000239425"/>
    </source>
</evidence>
<comment type="caution">
    <text evidence="1">The sequence shown here is derived from an EMBL/GenBank/DDBJ whole genome shotgun (WGS) entry which is preliminary data.</text>
</comment>
<proteinExistence type="predicted"/>
<dbReference type="Proteomes" id="UP000239425">
    <property type="component" value="Unassembled WGS sequence"/>
</dbReference>
<name>A0A2S5RAH4_9PROT</name>
<protein>
    <submittedName>
        <fullName evidence="1">Uncharacterized protein</fullName>
    </submittedName>
</protein>
<dbReference type="EMBL" id="PHHC01000078">
    <property type="protein sequence ID" value="PPE04192.1"/>
    <property type="molecule type" value="Genomic_DNA"/>
</dbReference>